<proteinExistence type="predicted"/>
<dbReference type="EMBL" id="FNFB01000004">
    <property type="protein sequence ID" value="SDJ90614.1"/>
    <property type="molecule type" value="Genomic_DNA"/>
</dbReference>
<feature type="transmembrane region" description="Helical" evidence="1">
    <location>
        <begin position="6"/>
        <end position="26"/>
    </location>
</feature>
<dbReference type="AlphaFoldDB" id="A0A1G8XK48"/>
<keyword evidence="3" id="KW-1185">Reference proteome</keyword>
<dbReference type="Proteomes" id="UP000198683">
    <property type="component" value="Unassembled WGS sequence"/>
</dbReference>
<organism evidence="2 3">
    <name type="scientific">Nonomuraea maritima</name>
    <dbReference type="NCBI Taxonomy" id="683260"/>
    <lineage>
        <taxon>Bacteria</taxon>
        <taxon>Bacillati</taxon>
        <taxon>Actinomycetota</taxon>
        <taxon>Actinomycetes</taxon>
        <taxon>Streptosporangiales</taxon>
        <taxon>Streptosporangiaceae</taxon>
        <taxon>Nonomuraea</taxon>
    </lineage>
</organism>
<evidence type="ECO:0000256" key="1">
    <source>
        <dbReference type="SAM" id="Phobius"/>
    </source>
</evidence>
<name>A0A1G8XK48_9ACTN</name>
<evidence type="ECO:0000313" key="3">
    <source>
        <dbReference type="Proteomes" id="UP000198683"/>
    </source>
</evidence>
<sequence>MKREIVEYLPFLGIVAVICTASWLAGRSALTKRPVRR</sequence>
<protein>
    <submittedName>
        <fullName evidence="2">Uncharacterized protein</fullName>
    </submittedName>
</protein>
<gene>
    <name evidence="2" type="ORF">SAMN05421874_10421</name>
</gene>
<reference evidence="2 3" key="1">
    <citation type="submission" date="2016-10" db="EMBL/GenBank/DDBJ databases">
        <authorList>
            <person name="de Groot N.N."/>
        </authorList>
    </citation>
    <scope>NUCLEOTIDE SEQUENCE [LARGE SCALE GENOMIC DNA]</scope>
    <source>
        <strain evidence="2 3">CGMCC 4.5681</strain>
    </source>
</reference>
<keyword evidence="1" id="KW-0812">Transmembrane</keyword>
<evidence type="ECO:0000313" key="2">
    <source>
        <dbReference type="EMBL" id="SDJ90614.1"/>
    </source>
</evidence>
<accession>A0A1G8XK48</accession>
<keyword evidence="1" id="KW-1133">Transmembrane helix</keyword>
<keyword evidence="1" id="KW-0472">Membrane</keyword>